<feature type="compositionally biased region" description="Low complexity" evidence="1">
    <location>
        <begin position="400"/>
        <end position="441"/>
    </location>
</feature>
<name>A0A4D7C739_9SPHN</name>
<feature type="region of interest" description="Disordered" evidence="1">
    <location>
        <begin position="356"/>
        <end position="442"/>
    </location>
</feature>
<dbReference type="Proteomes" id="UP000298714">
    <property type="component" value="Chromosome"/>
</dbReference>
<evidence type="ECO:0000313" key="2">
    <source>
        <dbReference type="EMBL" id="QCI78908.1"/>
    </source>
</evidence>
<dbReference type="RefSeq" id="WP_222873685.1">
    <property type="nucleotide sequence ID" value="NZ_CP039704.1"/>
</dbReference>
<proteinExistence type="predicted"/>
<evidence type="ECO:0000313" key="3">
    <source>
        <dbReference type="Proteomes" id="UP000298714"/>
    </source>
</evidence>
<dbReference type="EMBL" id="CP039704">
    <property type="protein sequence ID" value="QCI78908.1"/>
    <property type="molecule type" value="Genomic_DNA"/>
</dbReference>
<keyword evidence="3" id="KW-1185">Reference proteome</keyword>
<feature type="region of interest" description="Disordered" evidence="1">
    <location>
        <begin position="1"/>
        <end position="20"/>
    </location>
</feature>
<protein>
    <submittedName>
        <fullName evidence="2">Uncharacterized protein</fullName>
    </submittedName>
</protein>
<accession>A0A4D7C739</accession>
<feature type="compositionally biased region" description="Pro residues" evidence="1">
    <location>
        <begin position="174"/>
        <end position="189"/>
    </location>
</feature>
<organism evidence="2 3">
    <name type="scientific">Hankyongella ginsenosidimutans</name>
    <dbReference type="NCBI Taxonomy" id="1763828"/>
    <lineage>
        <taxon>Bacteria</taxon>
        <taxon>Pseudomonadati</taxon>
        <taxon>Pseudomonadota</taxon>
        <taxon>Alphaproteobacteria</taxon>
        <taxon>Sphingomonadales</taxon>
        <taxon>Sphingomonadaceae</taxon>
        <taxon>Hankyongella</taxon>
    </lineage>
</organism>
<feature type="compositionally biased region" description="Low complexity" evidence="1">
    <location>
        <begin position="86"/>
        <end position="95"/>
    </location>
</feature>
<gene>
    <name evidence="2" type="ORF">E6W36_02715</name>
</gene>
<feature type="compositionally biased region" description="Pro residues" evidence="1">
    <location>
        <begin position="111"/>
        <end position="127"/>
    </location>
</feature>
<sequence length="456" mass="46030">MRLTLVRLPQATPQPAPGVSPPAAPLLRIALDTLPEAAKAALAIPTELAGTALLAPTQGALRAGLIPPGAPTLPNPGAPTLPTPGAPTLAAALPPASQPRPSPVLQALRPAAPPLPGGPATSVPPLPEAGSRIVHAPVPEYPRQPAPHSSEHRAAQASQPAAVPPPQAEVAPKTVPPSAPLAPNPPRQNPAPAATGLLPAPGPAPAAYAVASPVSAVIAPASAFSPDPWLKAPTLILSTAEGRPVGHVSVVAAEPAAAHSLLRAPTPDSPLGRLVKAGRLLIAETRAEGASQDAARLHAPAHAATQPARPEAAPVATLRIVAGGQEYVLVSPRTCRPMHRRRACCCCTPARRTRRHRHRRRKPSYPKPGRGCPYPGRRDGCVPVQGAEPPGLPDRGAGAGQPRAGPVAACTSSGRGRSRSRGAAPADRPAAAHPAGPADPGCLVVPAAFATRRQSG</sequence>
<feature type="region of interest" description="Disordered" evidence="1">
    <location>
        <begin position="67"/>
        <end position="198"/>
    </location>
</feature>
<reference evidence="3" key="1">
    <citation type="submission" date="2019-04" db="EMBL/GenBank/DDBJ databases">
        <title>Complete genome sequence of Sphingomonas sp. W1-2-3.</title>
        <authorList>
            <person name="Im W.T."/>
        </authorList>
    </citation>
    <scope>NUCLEOTIDE SEQUENCE [LARGE SCALE GENOMIC DNA]</scope>
    <source>
        <strain evidence="3">W1-2-3</strain>
    </source>
</reference>
<dbReference type="AlphaFoldDB" id="A0A4D7C739"/>
<dbReference type="KEGG" id="hgn:E6W36_02715"/>
<feature type="compositionally biased region" description="Pro residues" evidence="1">
    <location>
        <begin position="68"/>
        <end position="85"/>
    </location>
</feature>
<evidence type="ECO:0000256" key="1">
    <source>
        <dbReference type="SAM" id="MobiDB-lite"/>
    </source>
</evidence>